<dbReference type="PANTHER" id="PTHR43304:SF1">
    <property type="entry name" value="PAC DOMAIN-CONTAINING PROTEIN"/>
    <property type="match status" value="1"/>
</dbReference>
<dbReference type="PRINTS" id="PR00344">
    <property type="entry name" value="BCTRLSENSOR"/>
</dbReference>
<accession>A0ABW5ND70</accession>
<dbReference type="InterPro" id="IPR025293">
    <property type="entry name" value="YfiR/HmsC-like"/>
</dbReference>
<evidence type="ECO:0000256" key="2">
    <source>
        <dbReference type="ARBA" id="ARBA00012438"/>
    </source>
</evidence>
<feature type="coiled-coil region" evidence="6">
    <location>
        <begin position="190"/>
        <end position="238"/>
    </location>
</feature>
<reference evidence="10" key="1">
    <citation type="journal article" date="2019" name="Int. J. Syst. Evol. Microbiol.">
        <title>The Global Catalogue of Microorganisms (GCM) 10K type strain sequencing project: providing services to taxonomists for standard genome sequencing and annotation.</title>
        <authorList>
            <consortium name="The Broad Institute Genomics Platform"/>
            <consortium name="The Broad Institute Genome Sequencing Center for Infectious Disease"/>
            <person name="Wu L."/>
            <person name="Ma J."/>
        </authorList>
    </citation>
    <scope>NUCLEOTIDE SEQUENCE [LARGE SCALE GENOMIC DNA]</scope>
    <source>
        <strain evidence="10">KCTC 42423</strain>
    </source>
</reference>
<gene>
    <name evidence="9" type="ORF">ACFSTE_21415</name>
</gene>
<evidence type="ECO:0000256" key="6">
    <source>
        <dbReference type="SAM" id="Coils"/>
    </source>
</evidence>
<evidence type="ECO:0000256" key="5">
    <source>
        <dbReference type="ARBA" id="ARBA00022777"/>
    </source>
</evidence>
<dbReference type="SMART" id="SM00388">
    <property type="entry name" value="HisKA"/>
    <property type="match status" value="1"/>
</dbReference>
<keyword evidence="10" id="KW-1185">Reference proteome</keyword>
<keyword evidence="7" id="KW-1133">Transmembrane helix</keyword>
<evidence type="ECO:0000313" key="10">
    <source>
        <dbReference type="Proteomes" id="UP001597459"/>
    </source>
</evidence>
<dbReference type="Pfam" id="PF13689">
    <property type="entry name" value="DUF4154"/>
    <property type="match status" value="1"/>
</dbReference>
<proteinExistence type="predicted"/>
<comment type="caution">
    <text evidence="9">The sequence shown here is derived from an EMBL/GenBank/DDBJ whole genome shotgun (WGS) entry which is preliminary data.</text>
</comment>
<dbReference type="Gene3D" id="3.30.565.10">
    <property type="entry name" value="Histidine kinase-like ATPase, C-terminal domain"/>
    <property type="match status" value="1"/>
</dbReference>
<dbReference type="Pfam" id="PF00512">
    <property type="entry name" value="HisKA"/>
    <property type="match status" value="1"/>
</dbReference>
<keyword evidence="3" id="KW-0597">Phosphoprotein</keyword>
<organism evidence="9 10">
    <name type="scientific">Aquimarina hainanensis</name>
    <dbReference type="NCBI Taxonomy" id="1578017"/>
    <lineage>
        <taxon>Bacteria</taxon>
        <taxon>Pseudomonadati</taxon>
        <taxon>Bacteroidota</taxon>
        <taxon>Flavobacteriia</taxon>
        <taxon>Flavobacteriales</taxon>
        <taxon>Flavobacteriaceae</taxon>
        <taxon>Aquimarina</taxon>
    </lineage>
</organism>
<evidence type="ECO:0000259" key="8">
    <source>
        <dbReference type="PROSITE" id="PS50109"/>
    </source>
</evidence>
<sequence length="604" mass="70235">MSIQQLVREQCYSFFFLILLTGCFSFQGRSQEENNEAVKKRQRAIFVYNFAQQVQWKNIEDNQFFKIGVLGMDATIYDLQSLAQKRKIQGKPVEVSRFLKADNLRGIQLLYVNNKFKYDINYILKKISGKGILLVTEDYNFNSSMINMVNVGNSFEYEINERHIEKEGFVYAVTLKRYAIRSPQKWKKLYKTLEKDFDEALEKNKEQERLIEDREKEITRQEKTIGDQTKRLHDIEEEVVARNKTIKELWKASGIQKKKFEEKLKIEKELEEGIKEQLLRIQDQEEKIATRNKKIGNQQKILSDQKQEIQKQKEILNEQLSEISTHKKINLYLIILMMLLLLAGVFVYRSYLTKKRLNKELKQKNIAINKQSLELASKNQELEQFAYIASHDLQEPLNTISSFIGLLAEDYKDTFDETGKESLGFIQDASIRMKNLIDALLQYSRLGRGKDIGLVDSNVILRDLKKDLKDVVEKSKASLVIANSLPILEGNEIELRLLFQNLISNGIKFRNKEVIPEIVISSIEITKEGKKYWKFSVEDNGIGIPEKHQERIFAIFQRLHSKDKYPGTGIGLAHCKKIVESHGGEIWLESSEGEGSTFFFTIPG</sequence>
<dbReference type="Proteomes" id="UP001597459">
    <property type="component" value="Unassembled WGS sequence"/>
</dbReference>
<name>A0ABW5ND70_9FLAO</name>
<dbReference type="CDD" id="cd00082">
    <property type="entry name" value="HisKA"/>
    <property type="match status" value="1"/>
</dbReference>
<dbReference type="PROSITE" id="PS50109">
    <property type="entry name" value="HIS_KIN"/>
    <property type="match status" value="1"/>
</dbReference>
<comment type="catalytic activity">
    <reaction evidence="1">
        <text>ATP + protein L-histidine = ADP + protein N-phospho-L-histidine.</text>
        <dbReference type="EC" id="2.7.13.3"/>
    </reaction>
</comment>
<dbReference type="InterPro" id="IPR052162">
    <property type="entry name" value="Sensor_kinase/Photoreceptor"/>
</dbReference>
<feature type="domain" description="Histidine kinase" evidence="8">
    <location>
        <begin position="388"/>
        <end position="604"/>
    </location>
</feature>
<keyword evidence="7" id="KW-0812">Transmembrane</keyword>
<dbReference type="SUPFAM" id="SSF47384">
    <property type="entry name" value="Homodimeric domain of signal transducing histidine kinase"/>
    <property type="match status" value="1"/>
</dbReference>
<dbReference type="InterPro" id="IPR036890">
    <property type="entry name" value="HATPase_C_sf"/>
</dbReference>
<dbReference type="RefSeq" id="WP_176030771.1">
    <property type="nucleotide sequence ID" value="NZ_JBHSJV010000001.1"/>
</dbReference>
<evidence type="ECO:0000256" key="7">
    <source>
        <dbReference type="SAM" id="Phobius"/>
    </source>
</evidence>
<dbReference type="InterPro" id="IPR036097">
    <property type="entry name" value="HisK_dim/P_sf"/>
</dbReference>
<keyword evidence="6" id="KW-0175">Coiled coil</keyword>
<feature type="coiled-coil region" evidence="6">
    <location>
        <begin position="267"/>
        <end position="326"/>
    </location>
</feature>
<dbReference type="EC" id="2.7.13.3" evidence="2"/>
<evidence type="ECO:0000256" key="3">
    <source>
        <dbReference type="ARBA" id="ARBA00022553"/>
    </source>
</evidence>
<dbReference type="Gene3D" id="1.10.287.130">
    <property type="match status" value="1"/>
</dbReference>
<feature type="transmembrane region" description="Helical" evidence="7">
    <location>
        <begin position="331"/>
        <end position="352"/>
    </location>
</feature>
<dbReference type="InterPro" id="IPR003594">
    <property type="entry name" value="HATPase_dom"/>
</dbReference>
<dbReference type="Pfam" id="PF02518">
    <property type="entry name" value="HATPase_c"/>
    <property type="match status" value="1"/>
</dbReference>
<dbReference type="InterPro" id="IPR004358">
    <property type="entry name" value="Sig_transdc_His_kin-like_C"/>
</dbReference>
<dbReference type="SMART" id="SM00387">
    <property type="entry name" value="HATPase_c"/>
    <property type="match status" value="1"/>
</dbReference>
<dbReference type="InterPro" id="IPR003661">
    <property type="entry name" value="HisK_dim/P_dom"/>
</dbReference>
<dbReference type="SUPFAM" id="SSF55874">
    <property type="entry name" value="ATPase domain of HSP90 chaperone/DNA topoisomerase II/histidine kinase"/>
    <property type="match status" value="1"/>
</dbReference>
<keyword evidence="4" id="KW-0808">Transferase</keyword>
<evidence type="ECO:0000256" key="1">
    <source>
        <dbReference type="ARBA" id="ARBA00000085"/>
    </source>
</evidence>
<evidence type="ECO:0000313" key="9">
    <source>
        <dbReference type="EMBL" id="MFD2593410.1"/>
    </source>
</evidence>
<protein>
    <recommendedName>
        <fullName evidence="2">histidine kinase</fullName>
        <ecNumber evidence="2">2.7.13.3</ecNumber>
    </recommendedName>
</protein>
<evidence type="ECO:0000256" key="4">
    <source>
        <dbReference type="ARBA" id="ARBA00022679"/>
    </source>
</evidence>
<dbReference type="PANTHER" id="PTHR43304">
    <property type="entry name" value="PHYTOCHROME-LIKE PROTEIN CPH1"/>
    <property type="match status" value="1"/>
</dbReference>
<keyword evidence="5" id="KW-0418">Kinase</keyword>
<dbReference type="EMBL" id="JBHULX010000048">
    <property type="protein sequence ID" value="MFD2593410.1"/>
    <property type="molecule type" value="Genomic_DNA"/>
</dbReference>
<dbReference type="InterPro" id="IPR005467">
    <property type="entry name" value="His_kinase_dom"/>
</dbReference>
<keyword evidence="7" id="KW-0472">Membrane</keyword>